<proteinExistence type="predicted"/>
<evidence type="ECO:0000313" key="2">
    <source>
        <dbReference type="Proteomes" id="UP000248484"/>
    </source>
</evidence>
<dbReference type="PANTHER" id="PTHR38649:SF1">
    <property type="entry name" value="SPERMATOGENESIS-ASSOCIATED PROTEIN 33"/>
    <property type="match status" value="1"/>
</dbReference>
<name>A0A2Y9FKA3_PHYMC</name>
<evidence type="ECO:0000313" key="3">
    <source>
        <dbReference type="RefSeq" id="XP_007125564.3"/>
    </source>
</evidence>
<dbReference type="STRING" id="9755.ENSPCTP00005013910"/>
<feature type="compositionally biased region" description="Low complexity" evidence="1">
    <location>
        <begin position="1"/>
        <end position="20"/>
    </location>
</feature>
<dbReference type="GO" id="GO:0005737">
    <property type="term" value="C:cytoplasm"/>
    <property type="evidence" value="ECO:0007669"/>
    <property type="project" value="TreeGrafter"/>
</dbReference>
<dbReference type="RefSeq" id="XP_007125564.3">
    <property type="nucleotide sequence ID" value="XM_007125502.3"/>
</dbReference>
<feature type="compositionally biased region" description="Polar residues" evidence="1">
    <location>
        <begin position="204"/>
        <end position="216"/>
    </location>
</feature>
<dbReference type="FunCoup" id="A0A2Y9FKA3">
    <property type="interactions" value="151"/>
</dbReference>
<feature type="region of interest" description="Disordered" evidence="1">
    <location>
        <begin position="1"/>
        <end position="127"/>
    </location>
</feature>
<dbReference type="KEGG" id="pcad:102994033"/>
<dbReference type="InterPro" id="IPR027930">
    <property type="entry name" value="DUF4609"/>
</dbReference>
<feature type="compositionally biased region" description="Basic and acidic residues" evidence="1">
    <location>
        <begin position="90"/>
        <end position="119"/>
    </location>
</feature>
<dbReference type="AlphaFoldDB" id="A0A2Y9FKA3"/>
<dbReference type="GO" id="GO:0005634">
    <property type="term" value="C:nucleus"/>
    <property type="evidence" value="ECO:0007669"/>
    <property type="project" value="TreeGrafter"/>
</dbReference>
<dbReference type="PANTHER" id="PTHR38649">
    <property type="entry name" value="SPERMATOGENESIS-ASSOCIATED PROTEIN 33"/>
    <property type="match status" value="1"/>
</dbReference>
<dbReference type="InParanoid" id="A0A2Y9FKA3"/>
<organism evidence="2 3">
    <name type="scientific">Physeter macrocephalus</name>
    <name type="common">Sperm whale</name>
    <name type="synonym">Physeter catodon</name>
    <dbReference type="NCBI Taxonomy" id="9755"/>
    <lineage>
        <taxon>Eukaryota</taxon>
        <taxon>Metazoa</taxon>
        <taxon>Chordata</taxon>
        <taxon>Craniata</taxon>
        <taxon>Vertebrata</taxon>
        <taxon>Euteleostomi</taxon>
        <taxon>Mammalia</taxon>
        <taxon>Eutheria</taxon>
        <taxon>Laurasiatheria</taxon>
        <taxon>Artiodactyla</taxon>
        <taxon>Whippomorpha</taxon>
        <taxon>Cetacea</taxon>
        <taxon>Odontoceti</taxon>
        <taxon>Physeteridae</taxon>
        <taxon>Physeter</taxon>
    </lineage>
</organism>
<dbReference type="Pfam" id="PF15382">
    <property type="entry name" value="DUF4609"/>
    <property type="match status" value="1"/>
</dbReference>
<dbReference type="GeneID" id="102994033"/>
<protein>
    <submittedName>
        <fullName evidence="3">Spermatogenesis-associated protein 33</fullName>
    </submittedName>
</protein>
<dbReference type="Proteomes" id="UP000248484">
    <property type="component" value="Chromosome 17"/>
</dbReference>
<gene>
    <name evidence="3" type="primary">SPATA33</name>
</gene>
<evidence type="ECO:0000256" key="1">
    <source>
        <dbReference type="SAM" id="MobiDB-lite"/>
    </source>
</evidence>
<feature type="region of interest" description="Disordered" evidence="1">
    <location>
        <begin position="192"/>
        <end position="216"/>
    </location>
</feature>
<dbReference type="OrthoDB" id="9685632at2759"/>
<keyword evidence="2" id="KW-1185">Reference proteome</keyword>
<accession>A0A2Y9FKA3</accession>
<sequence>MAGPAAAALAEADGLDLPAASTKPTGAGWRTGGRVTAGSPPLPAAGSSRERTGWSRGRWRCRGDRAGPGGGGRASCEEPKSGRTCSVPEATERPVDRPSQESEKPPDTKPAESFHEKKGAAKRQWPSSEVEEEFFHRLMKYPAVFLLLEKPDVNSEKKKFAVPQIVVTTASKETLISYGSAGMEEQRTIRESAEPGPFYRHRSPSTADAYNSQAKE</sequence>
<reference evidence="3" key="1">
    <citation type="submission" date="2025-08" db="UniProtKB">
        <authorList>
            <consortium name="RefSeq"/>
        </authorList>
    </citation>
    <scope>IDENTIFICATION</scope>
    <source>
        <tissue evidence="3">Muscle</tissue>
    </source>
</reference>
<dbReference type="CTD" id="124045"/>